<dbReference type="InterPro" id="IPR010982">
    <property type="entry name" value="Lambda_DNA-bd_dom_sf"/>
</dbReference>
<dbReference type="CDD" id="cd00093">
    <property type="entry name" value="HTH_XRE"/>
    <property type="match status" value="1"/>
</dbReference>
<name>A0A1U7D9B7_9RHOB</name>
<gene>
    <name evidence="2" type="ORF">Ga0080559_TMP3906</name>
</gene>
<dbReference type="PANTHER" id="PTHR43236">
    <property type="entry name" value="ANTITOXIN HIGA1"/>
    <property type="match status" value="1"/>
</dbReference>
<dbReference type="GO" id="GO:0003677">
    <property type="term" value="F:DNA binding"/>
    <property type="evidence" value="ECO:0007669"/>
    <property type="project" value="InterPro"/>
</dbReference>
<dbReference type="KEGG" id="tpro:Ga0080559_TMP3906"/>
<dbReference type="AlphaFoldDB" id="A0A1U7D9B7"/>
<dbReference type="Pfam" id="PF13560">
    <property type="entry name" value="HTH_31"/>
    <property type="match status" value="1"/>
</dbReference>
<keyword evidence="3" id="KW-1185">Reference proteome</keyword>
<accession>A0A1U7D9B7</accession>
<dbReference type="STRING" id="1229727.Ga0080559_TMP3906"/>
<organism evidence="2 3">
    <name type="scientific">Salipiger profundus</name>
    <dbReference type="NCBI Taxonomy" id="1229727"/>
    <lineage>
        <taxon>Bacteria</taxon>
        <taxon>Pseudomonadati</taxon>
        <taxon>Pseudomonadota</taxon>
        <taxon>Alphaproteobacteria</taxon>
        <taxon>Rhodobacterales</taxon>
        <taxon>Roseobacteraceae</taxon>
        <taxon>Salipiger</taxon>
    </lineage>
</organism>
<dbReference type="Gene3D" id="1.10.260.40">
    <property type="entry name" value="lambda repressor-like DNA-binding domains"/>
    <property type="match status" value="1"/>
</dbReference>
<protein>
    <submittedName>
        <fullName evidence="2">Putative transcriptional regulator</fullName>
    </submittedName>
</protein>
<feature type="domain" description="HTH cro/C1-type" evidence="1">
    <location>
        <begin position="11"/>
        <end position="65"/>
    </location>
</feature>
<dbReference type="RefSeq" id="WP_017467742.1">
    <property type="nucleotide sequence ID" value="NZ_BMEW01000001.1"/>
</dbReference>
<evidence type="ECO:0000313" key="2">
    <source>
        <dbReference type="EMBL" id="APX24702.1"/>
    </source>
</evidence>
<dbReference type="InterPro" id="IPR001387">
    <property type="entry name" value="Cro/C1-type_HTH"/>
</dbReference>
<dbReference type="Proteomes" id="UP000186559">
    <property type="component" value="Chromosome"/>
</dbReference>
<dbReference type="PANTHER" id="PTHR43236:SF1">
    <property type="entry name" value="BLL7220 PROTEIN"/>
    <property type="match status" value="1"/>
</dbReference>
<proteinExistence type="predicted"/>
<dbReference type="EMBL" id="CP014796">
    <property type="protein sequence ID" value="APX24702.1"/>
    <property type="molecule type" value="Genomic_DNA"/>
</dbReference>
<dbReference type="InterPro" id="IPR052345">
    <property type="entry name" value="Rad_response_metalloprotease"/>
</dbReference>
<evidence type="ECO:0000313" key="3">
    <source>
        <dbReference type="Proteomes" id="UP000186559"/>
    </source>
</evidence>
<dbReference type="OrthoDB" id="3034420at2"/>
<sequence length="121" mass="13688">MTSEERISRKMRTLRHEMGLTQADLAKRVGAHPQQIYRYETGTGRVPAAHLAAIAQVFSVPMETFFDDPERPKHACAETRDPALQQDVRTVAALVRGLMPDRRRAVIDLLRSMSEDSLKTD</sequence>
<dbReference type="PROSITE" id="PS50943">
    <property type="entry name" value="HTH_CROC1"/>
    <property type="match status" value="1"/>
</dbReference>
<evidence type="ECO:0000259" key="1">
    <source>
        <dbReference type="PROSITE" id="PS50943"/>
    </source>
</evidence>
<dbReference type="SMART" id="SM00530">
    <property type="entry name" value="HTH_XRE"/>
    <property type="match status" value="1"/>
</dbReference>
<dbReference type="SUPFAM" id="SSF47413">
    <property type="entry name" value="lambda repressor-like DNA-binding domains"/>
    <property type="match status" value="1"/>
</dbReference>
<reference evidence="2 3" key="1">
    <citation type="submission" date="2016-03" db="EMBL/GenBank/DDBJ databases">
        <title>Deep-sea bacteria in the southern Pacific.</title>
        <authorList>
            <person name="Tang K."/>
        </authorList>
    </citation>
    <scope>NUCLEOTIDE SEQUENCE [LARGE SCALE GENOMIC DNA]</scope>
    <source>
        <strain evidence="2 3">JLT2016</strain>
    </source>
</reference>